<dbReference type="EMBL" id="JANPWB010000010">
    <property type="protein sequence ID" value="KAJ1143477.1"/>
    <property type="molecule type" value="Genomic_DNA"/>
</dbReference>
<organism evidence="1 2">
    <name type="scientific">Pleurodeles waltl</name>
    <name type="common">Iberian ribbed newt</name>
    <dbReference type="NCBI Taxonomy" id="8319"/>
    <lineage>
        <taxon>Eukaryota</taxon>
        <taxon>Metazoa</taxon>
        <taxon>Chordata</taxon>
        <taxon>Craniata</taxon>
        <taxon>Vertebrata</taxon>
        <taxon>Euteleostomi</taxon>
        <taxon>Amphibia</taxon>
        <taxon>Batrachia</taxon>
        <taxon>Caudata</taxon>
        <taxon>Salamandroidea</taxon>
        <taxon>Salamandridae</taxon>
        <taxon>Pleurodelinae</taxon>
        <taxon>Pleurodeles</taxon>
    </lineage>
</organism>
<keyword evidence="2" id="KW-1185">Reference proteome</keyword>
<reference evidence="1" key="1">
    <citation type="journal article" date="2022" name="bioRxiv">
        <title>Sequencing and chromosome-scale assembly of the giantPleurodeles waltlgenome.</title>
        <authorList>
            <person name="Brown T."/>
            <person name="Elewa A."/>
            <person name="Iarovenko S."/>
            <person name="Subramanian E."/>
            <person name="Araus A.J."/>
            <person name="Petzold A."/>
            <person name="Susuki M."/>
            <person name="Suzuki K.-i.T."/>
            <person name="Hayashi T."/>
            <person name="Toyoda A."/>
            <person name="Oliveira C."/>
            <person name="Osipova E."/>
            <person name="Leigh N.D."/>
            <person name="Simon A."/>
            <person name="Yun M.H."/>
        </authorList>
    </citation>
    <scope>NUCLEOTIDE SEQUENCE</scope>
    <source>
        <strain evidence="1">20211129_DDA</strain>
        <tissue evidence="1">Liver</tissue>
    </source>
</reference>
<evidence type="ECO:0000313" key="1">
    <source>
        <dbReference type="EMBL" id="KAJ1143477.1"/>
    </source>
</evidence>
<evidence type="ECO:0000313" key="2">
    <source>
        <dbReference type="Proteomes" id="UP001066276"/>
    </source>
</evidence>
<sequence>MEQFEKELLDYEEEKKVQAVGRGHQRAVLTGGTLEIPRVVNKKAVQSDRLVGRRHQKLVAGNFPRVQDENPRSTLRKKRKPSLRLTVIRPSAVEPSSVTIRQAVGEALYARLKVRAIT</sequence>
<dbReference type="Proteomes" id="UP001066276">
    <property type="component" value="Chromosome 6"/>
</dbReference>
<gene>
    <name evidence="1" type="ORF">NDU88_009785</name>
</gene>
<comment type="caution">
    <text evidence="1">The sequence shown here is derived from an EMBL/GenBank/DDBJ whole genome shotgun (WGS) entry which is preliminary data.</text>
</comment>
<accession>A0AAV7QVL8</accession>
<protein>
    <submittedName>
        <fullName evidence="1">Uncharacterized protein</fullName>
    </submittedName>
</protein>
<dbReference type="AlphaFoldDB" id="A0AAV7QVL8"/>
<proteinExistence type="predicted"/>
<name>A0AAV7QVL8_PLEWA</name>